<dbReference type="Gene3D" id="2.60.120.10">
    <property type="entry name" value="Jelly Rolls"/>
    <property type="match status" value="1"/>
</dbReference>
<feature type="region of interest" description="Disordered" evidence="1">
    <location>
        <begin position="43"/>
        <end position="91"/>
    </location>
</feature>
<evidence type="ECO:0000313" key="3">
    <source>
        <dbReference type="Proteomes" id="UP001320420"/>
    </source>
</evidence>
<proteinExistence type="predicted"/>
<evidence type="ECO:0000256" key="1">
    <source>
        <dbReference type="SAM" id="MobiDB-lite"/>
    </source>
</evidence>
<dbReference type="AlphaFoldDB" id="A0AAN9YGU9"/>
<gene>
    <name evidence="2" type="ORF">SLS62_010873</name>
</gene>
<dbReference type="InterPro" id="IPR014710">
    <property type="entry name" value="RmlC-like_jellyroll"/>
</dbReference>
<accession>A0AAN9YGU9</accession>
<comment type="caution">
    <text evidence="2">The sequence shown here is derived from an EMBL/GenBank/DDBJ whole genome shotgun (WGS) entry which is preliminary data.</text>
</comment>
<dbReference type="CDD" id="cd02208">
    <property type="entry name" value="cupin_RmlC-like"/>
    <property type="match status" value="1"/>
</dbReference>
<dbReference type="SUPFAM" id="SSF51182">
    <property type="entry name" value="RmlC-like cupins"/>
    <property type="match status" value="1"/>
</dbReference>
<keyword evidence="3" id="KW-1185">Reference proteome</keyword>
<name>A0AAN9YGU9_9PEZI</name>
<organism evidence="2 3">
    <name type="scientific">Diatrype stigma</name>
    <dbReference type="NCBI Taxonomy" id="117547"/>
    <lineage>
        <taxon>Eukaryota</taxon>
        <taxon>Fungi</taxon>
        <taxon>Dikarya</taxon>
        <taxon>Ascomycota</taxon>
        <taxon>Pezizomycotina</taxon>
        <taxon>Sordariomycetes</taxon>
        <taxon>Xylariomycetidae</taxon>
        <taxon>Xylariales</taxon>
        <taxon>Diatrypaceae</taxon>
        <taxon>Diatrype</taxon>
    </lineage>
</organism>
<evidence type="ECO:0000313" key="2">
    <source>
        <dbReference type="EMBL" id="KAK7741938.1"/>
    </source>
</evidence>
<protein>
    <submittedName>
        <fullName evidence="2">Uncharacterized protein</fullName>
    </submittedName>
</protein>
<reference evidence="2 3" key="1">
    <citation type="submission" date="2024-02" db="EMBL/GenBank/DDBJ databases">
        <title>De novo assembly and annotation of 12 fungi associated with fruit tree decline syndrome in Ontario, Canada.</title>
        <authorList>
            <person name="Sulman M."/>
            <person name="Ellouze W."/>
            <person name="Ilyukhin E."/>
        </authorList>
    </citation>
    <scope>NUCLEOTIDE SEQUENCE [LARGE SCALE GENOMIC DNA]</scope>
    <source>
        <strain evidence="2 3">M11/M66-122</strain>
    </source>
</reference>
<dbReference type="EMBL" id="JAKJXP020000152">
    <property type="protein sequence ID" value="KAK7741938.1"/>
    <property type="molecule type" value="Genomic_DNA"/>
</dbReference>
<dbReference type="InterPro" id="IPR011051">
    <property type="entry name" value="RmlC_Cupin_sf"/>
</dbReference>
<sequence length="226" mass="24052">MKSETSDEKACANCIYNWQKKRCSHHMKRPAPMVQDADGDVLMGEAAGEGPGLEGVVDEVAEEDRAPGDAGVEAEQERELEQAPGPGPRPVPAAGIVPENRELDDWEVIRPGILQGDSGTGIGFANIALRGSDIQTVYQGAQCSVALQIETLQPATRTPVEAKAAMRTVTVAAGNVKVELEGKEFVSSPNSAFVVPAGSEGFIYNDWALPAVLHIVHVMERPINNA</sequence>
<dbReference type="Proteomes" id="UP001320420">
    <property type="component" value="Unassembled WGS sequence"/>
</dbReference>